<reference evidence="2 3" key="1">
    <citation type="submission" date="2019-04" db="EMBL/GenBank/DDBJ databases">
        <title>Altererythrobacter aquimixticola sp. nov., isolated from sediment of junction between the ocean and a freshwater spring.</title>
        <authorList>
            <person name="Yoon J.-H."/>
        </authorList>
    </citation>
    <scope>NUCLEOTIDE SEQUENCE [LARGE SCALE GENOMIC DNA]</scope>
    <source>
        <strain evidence="2 3">SSKS-13</strain>
    </source>
</reference>
<evidence type="ECO:0000256" key="1">
    <source>
        <dbReference type="SAM" id="SignalP"/>
    </source>
</evidence>
<dbReference type="Proteomes" id="UP000309389">
    <property type="component" value="Unassembled WGS sequence"/>
</dbReference>
<feature type="chain" id="PRO_5020339902" description="DUF11 domain-containing protein" evidence="1">
    <location>
        <begin position="23"/>
        <end position="389"/>
    </location>
</feature>
<dbReference type="EMBL" id="SSHH01000001">
    <property type="protein sequence ID" value="TIX51256.1"/>
    <property type="molecule type" value="Genomic_DNA"/>
</dbReference>
<proteinExistence type="predicted"/>
<evidence type="ECO:0000313" key="3">
    <source>
        <dbReference type="Proteomes" id="UP000309389"/>
    </source>
</evidence>
<sequence length="389" mass="40907">MKRRLFQLAALGCTVLAMPAHAACSASNLYTFSYSSQSYQTLSYSGSYNYTASNSLGQTMPFTASFFANGLANRNVNGQALPAITNLITGANGARTLSLGGIFTSRTSNIESNTRVTRVTYTFAQPIRDFFIEVHDVDYTNNQFRDWMHITGSNGANTYAASMVTPHGTGNNGILPQTASGSSIRVGSPSGFPNPDQAFGTSGSDNNNVNTGTISATFAEPVTSVTLTYGNYPLFGGEYSTGQQAVGIERLSFCPMPQVSITKTSEPVSGALGAFDLPDNDVIYTITVSNTGGSPVDSNSLVLLDLLPEDIAFRNSPFDGTTSLPFKLTGSAGMSLAPSGISYSQTGNGSFGYAPAAGYDNQVDAIRLVPSGQLPANGSIAIRFRAKID</sequence>
<gene>
    <name evidence="2" type="ORF">E5222_01960</name>
</gene>
<keyword evidence="1" id="KW-0732">Signal</keyword>
<protein>
    <recommendedName>
        <fullName evidence="4">DUF11 domain-containing protein</fullName>
    </recommendedName>
</protein>
<accession>A0A4T3F256</accession>
<dbReference type="AlphaFoldDB" id="A0A4T3F256"/>
<evidence type="ECO:0008006" key="4">
    <source>
        <dbReference type="Google" id="ProtNLM"/>
    </source>
</evidence>
<dbReference type="OrthoDB" id="5400913at2"/>
<organism evidence="2 3">
    <name type="scientific">Alteraurantiacibacter aquimixticola</name>
    <dbReference type="NCBI Taxonomy" id="2489173"/>
    <lineage>
        <taxon>Bacteria</taxon>
        <taxon>Pseudomonadati</taxon>
        <taxon>Pseudomonadota</taxon>
        <taxon>Alphaproteobacteria</taxon>
        <taxon>Sphingomonadales</taxon>
        <taxon>Erythrobacteraceae</taxon>
        <taxon>Alteraurantiacibacter</taxon>
    </lineage>
</organism>
<name>A0A4T3F256_9SPHN</name>
<feature type="signal peptide" evidence="1">
    <location>
        <begin position="1"/>
        <end position="22"/>
    </location>
</feature>
<comment type="caution">
    <text evidence="2">The sequence shown here is derived from an EMBL/GenBank/DDBJ whole genome shotgun (WGS) entry which is preliminary data.</text>
</comment>
<evidence type="ECO:0000313" key="2">
    <source>
        <dbReference type="EMBL" id="TIX51256.1"/>
    </source>
</evidence>
<keyword evidence="3" id="KW-1185">Reference proteome</keyword>
<dbReference type="RefSeq" id="WP_136691990.1">
    <property type="nucleotide sequence ID" value="NZ_SSHH01000001.1"/>
</dbReference>